<feature type="transmembrane region" description="Helical" evidence="1">
    <location>
        <begin position="47"/>
        <end position="66"/>
    </location>
</feature>
<proteinExistence type="predicted"/>
<gene>
    <name evidence="2" type="ORF">THASP1DRAFT_26460</name>
</gene>
<dbReference type="AlphaFoldDB" id="A0A4P9XI35"/>
<name>A0A4P9XI35_9FUNG</name>
<protein>
    <submittedName>
        <fullName evidence="2">Uncharacterized protein</fullName>
    </submittedName>
</protein>
<accession>A0A4P9XI35</accession>
<keyword evidence="1" id="KW-1133">Transmembrane helix</keyword>
<feature type="transmembrane region" description="Helical" evidence="1">
    <location>
        <begin position="78"/>
        <end position="102"/>
    </location>
</feature>
<organism evidence="2 3">
    <name type="scientific">Thamnocephalis sphaerospora</name>
    <dbReference type="NCBI Taxonomy" id="78915"/>
    <lineage>
        <taxon>Eukaryota</taxon>
        <taxon>Fungi</taxon>
        <taxon>Fungi incertae sedis</taxon>
        <taxon>Zoopagomycota</taxon>
        <taxon>Zoopagomycotina</taxon>
        <taxon>Zoopagomycetes</taxon>
        <taxon>Zoopagales</taxon>
        <taxon>Sigmoideomycetaceae</taxon>
        <taxon>Thamnocephalis</taxon>
    </lineage>
</organism>
<dbReference type="EMBL" id="KZ993334">
    <property type="protein sequence ID" value="RKP04981.1"/>
    <property type="molecule type" value="Genomic_DNA"/>
</dbReference>
<evidence type="ECO:0000313" key="2">
    <source>
        <dbReference type="EMBL" id="RKP04981.1"/>
    </source>
</evidence>
<evidence type="ECO:0000256" key="1">
    <source>
        <dbReference type="SAM" id="Phobius"/>
    </source>
</evidence>
<keyword evidence="1" id="KW-0472">Membrane</keyword>
<evidence type="ECO:0000313" key="3">
    <source>
        <dbReference type="Proteomes" id="UP000271241"/>
    </source>
</evidence>
<keyword evidence="3" id="KW-1185">Reference proteome</keyword>
<keyword evidence="1" id="KW-0812">Transmembrane</keyword>
<reference evidence="3" key="1">
    <citation type="journal article" date="2018" name="Nat. Microbiol.">
        <title>Leveraging single-cell genomics to expand the fungal tree of life.</title>
        <authorList>
            <person name="Ahrendt S.R."/>
            <person name="Quandt C.A."/>
            <person name="Ciobanu D."/>
            <person name="Clum A."/>
            <person name="Salamov A."/>
            <person name="Andreopoulos B."/>
            <person name="Cheng J.F."/>
            <person name="Woyke T."/>
            <person name="Pelin A."/>
            <person name="Henrissat B."/>
            <person name="Reynolds N.K."/>
            <person name="Benny G.L."/>
            <person name="Smith M.E."/>
            <person name="James T.Y."/>
            <person name="Grigoriev I.V."/>
        </authorList>
    </citation>
    <scope>NUCLEOTIDE SEQUENCE [LARGE SCALE GENOMIC DNA]</scope>
    <source>
        <strain evidence="3">RSA 1356</strain>
    </source>
</reference>
<sequence>MTPYIEDVDLSGLMGINMTLVQPSPYSRVIGDWEAISFGSPSEYQEIAMGLALVVILGLRFCYNTYLAAKMLYNRREWIFWLNFIQAAVCVLFATTTCFQLGKAL</sequence>
<dbReference type="Proteomes" id="UP000271241">
    <property type="component" value="Unassembled WGS sequence"/>
</dbReference>